<dbReference type="EMBL" id="LPWF01000030">
    <property type="protein sequence ID" value="ODR96192.1"/>
    <property type="molecule type" value="Genomic_DNA"/>
</dbReference>
<name>A0A1E3VRQ4_9HYPH</name>
<protein>
    <recommendedName>
        <fullName evidence="4">Secreted protein</fullName>
    </recommendedName>
</protein>
<gene>
    <name evidence="2" type="ORF">AUC69_15685</name>
</gene>
<dbReference type="OrthoDB" id="7933945at2"/>
<evidence type="ECO:0000256" key="1">
    <source>
        <dbReference type="SAM" id="SignalP"/>
    </source>
</evidence>
<evidence type="ECO:0008006" key="4">
    <source>
        <dbReference type="Google" id="ProtNLM"/>
    </source>
</evidence>
<feature type="chain" id="PRO_5009138548" description="Secreted protein" evidence="1">
    <location>
        <begin position="27"/>
        <end position="106"/>
    </location>
</feature>
<dbReference type="Proteomes" id="UP000094472">
    <property type="component" value="Unassembled WGS sequence"/>
</dbReference>
<dbReference type="RefSeq" id="WP_069442491.1">
    <property type="nucleotide sequence ID" value="NZ_LPWF01000030.1"/>
</dbReference>
<evidence type="ECO:0000313" key="2">
    <source>
        <dbReference type="EMBL" id="ODR96192.1"/>
    </source>
</evidence>
<keyword evidence="3" id="KW-1185">Reference proteome</keyword>
<feature type="signal peptide" evidence="1">
    <location>
        <begin position="1"/>
        <end position="26"/>
    </location>
</feature>
<dbReference type="AlphaFoldDB" id="A0A1E3VRQ4"/>
<evidence type="ECO:0000313" key="3">
    <source>
        <dbReference type="Proteomes" id="UP000094472"/>
    </source>
</evidence>
<organism evidence="2 3">
    <name type="scientific">Methyloceanibacter superfactus</name>
    <dbReference type="NCBI Taxonomy" id="1774969"/>
    <lineage>
        <taxon>Bacteria</taxon>
        <taxon>Pseudomonadati</taxon>
        <taxon>Pseudomonadota</taxon>
        <taxon>Alphaproteobacteria</taxon>
        <taxon>Hyphomicrobiales</taxon>
        <taxon>Hyphomicrobiaceae</taxon>
        <taxon>Methyloceanibacter</taxon>
    </lineage>
</organism>
<reference evidence="2 3" key="1">
    <citation type="journal article" date="2016" name="Environ. Microbiol.">
        <title>New Methyloceanibacter diversity from North Sea sediments includes methanotroph containing solely the soluble methane monooxygenase.</title>
        <authorList>
            <person name="Vekeman B."/>
            <person name="Kerckhof F.M."/>
            <person name="Cremers G."/>
            <person name="de Vos P."/>
            <person name="Vandamme P."/>
            <person name="Boon N."/>
            <person name="Op den Camp H.J."/>
            <person name="Heylen K."/>
        </authorList>
    </citation>
    <scope>NUCLEOTIDE SEQUENCE [LARGE SCALE GENOMIC DNA]</scope>
    <source>
        <strain evidence="2 3">R-67175</strain>
    </source>
</reference>
<proteinExistence type="predicted"/>
<accession>A0A1E3VRQ4</accession>
<comment type="caution">
    <text evidence="2">The sequence shown here is derived from an EMBL/GenBank/DDBJ whole genome shotgun (WGS) entry which is preliminary data.</text>
</comment>
<keyword evidence="1" id="KW-0732">Signal</keyword>
<sequence>MTRLIISSFVAAFFAAVMLLPVSASAGSFGITSSTANEASLVKEAGWRNRRWWRSNGYDTEVDAPTTSVRTNNRATDVEAPFTSVRTGARGTWVRAPFVNLWVPRD</sequence>